<protein>
    <submittedName>
        <fullName evidence="2">Uncharacterized protein</fullName>
    </submittedName>
</protein>
<gene>
    <name evidence="2" type="ORF">BJ554DRAFT_2423</name>
</gene>
<dbReference type="EMBL" id="JAEFCI010009906">
    <property type="protein sequence ID" value="KAG5457532.1"/>
    <property type="molecule type" value="Genomic_DNA"/>
</dbReference>
<evidence type="ECO:0000313" key="3">
    <source>
        <dbReference type="Proteomes" id="UP000673691"/>
    </source>
</evidence>
<accession>A0A8H7ZQV8</accession>
<feature type="non-terminal residue" evidence="2">
    <location>
        <position position="486"/>
    </location>
</feature>
<organism evidence="2 3">
    <name type="scientific">Olpidium bornovanus</name>
    <dbReference type="NCBI Taxonomy" id="278681"/>
    <lineage>
        <taxon>Eukaryota</taxon>
        <taxon>Fungi</taxon>
        <taxon>Fungi incertae sedis</taxon>
        <taxon>Olpidiomycota</taxon>
        <taxon>Olpidiomycotina</taxon>
        <taxon>Olpidiomycetes</taxon>
        <taxon>Olpidiales</taxon>
        <taxon>Olpidiaceae</taxon>
        <taxon>Olpidium</taxon>
    </lineage>
</organism>
<feature type="compositionally biased region" description="Low complexity" evidence="1">
    <location>
        <begin position="185"/>
        <end position="199"/>
    </location>
</feature>
<feature type="region of interest" description="Disordered" evidence="1">
    <location>
        <begin position="439"/>
        <end position="486"/>
    </location>
</feature>
<feature type="compositionally biased region" description="Low complexity" evidence="1">
    <location>
        <begin position="102"/>
        <end position="115"/>
    </location>
</feature>
<sequence length="486" mass="50662">MADDDEVDANPAAEGEHGGPRLAVPSEAAAADEAAGRGWEGRRGGGGGRGGGGDGGDGQVPATAAGFRLPASEPDAAAGGSSGCGRLAAGRKGSSVGEENDGAAAALSSAAGAAYPPVPPSAAVIRRVSPRGKKPRLPPGKPDDGVAAAAAACEPAPTSAVAAAAAAAAPAVERKQGAKPRAAKRMASSSPAAAAGPRTAESKLREGNVEPRLAKRRRSVPSSPVARSNDTVPAPPAPPVRSTRARPRWHNANYLLFLALRQHPQKAVPRTELILAALALDEKISKEKGLPRVFKGKGSRSMWFRLAFEPADFDSAVAAYDSWVCRLVQHDWPLCFGRRILLLDDARTRAIPGLQQRIQKWDKECAEQRKAEESLNLLARGTPSRYETRARVAGSPGSPGSDKENKDKAEEGEEGDAERGLAERSERWYCVCALLAPPPNLVPFSPPDRLEMASASSVKRQPLETADADAGSGSSFPKGDPRHYLS</sequence>
<feature type="compositionally biased region" description="Basic and acidic residues" evidence="1">
    <location>
        <begin position="200"/>
        <end position="213"/>
    </location>
</feature>
<dbReference type="Proteomes" id="UP000673691">
    <property type="component" value="Unassembled WGS sequence"/>
</dbReference>
<reference evidence="2 3" key="1">
    <citation type="journal article" name="Sci. Rep.">
        <title>Genome-scale phylogenetic analyses confirm Olpidium as the closest living zoosporic fungus to the non-flagellated, terrestrial fungi.</title>
        <authorList>
            <person name="Chang Y."/>
            <person name="Rochon D."/>
            <person name="Sekimoto S."/>
            <person name="Wang Y."/>
            <person name="Chovatia M."/>
            <person name="Sandor L."/>
            <person name="Salamov A."/>
            <person name="Grigoriev I.V."/>
            <person name="Stajich J.E."/>
            <person name="Spatafora J.W."/>
        </authorList>
    </citation>
    <scope>NUCLEOTIDE SEQUENCE [LARGE SCALE GENOMIC DNA]</scope>
    <source>
        <strain evidence="2">S191</strain>
    </source>
</reference>
<dbReference type="AlphaFoldDB" id="A0A8H7ZQV8"/>
<keyword evidence="3" id="KW-1185">Reference proteome</keyword>
<name>A0A8H7ZQV8_9FUNG</name>
<proteinExistence type="predicted"/>
<evidence type="ECO:0000313" key="2">
    <source>
        <dbReference type="EMBL" id="KAG5457532.1"/>
    </source>
</evidence>
<feature type="compositionally biased region" description="Low complexity" evidence="1">
    <location>
        <begin position="27"/>
        <end position="37"/>
    </location>
</feature>
<evidence type="ECO:0000256" key="1">
    <source>
        <dbReference type="SAM" id="MobiDB-lite"/>
    </source>
</evidence>
<feature type="region of interest" description="Disordered" evidence="1">
    <location>
        <begin position="1"/>
        <end position="245"/>
    </location>
</feature>
<feature type="compositionally biased region" description="Low complexity" evidence="1">
    <location>
        <begin position="145"/>
        <end position="171"/>
    </location>
</feature>
<dbReference type="OrthoDB" id="5560686at2759"/>
<feature type="compositionally biased region" description="Gly residues" evidence="1">
    <location>
        <begin position="44"/>
        <end position="58"/>
    </location>
</feature>
<comment type="caution">
    <text evidence="2">The sequence shown here is derived from an EMBL/GenBank/DDBJ whole genome shotgun (WGS) entry which is preliminary data.</text>
</comment>
<feature type="region of interest" description="Disordered" evidence="1">
    <location>
        <begin position="384"/>
        <end position="420"/>
    </location>
</feature>